<keyword evidence="2" id="KW-1185">Reference proteome</keyword>
<sequence>MLVLLFCEPPVSLAGGVVGWSLLGCVCSAGIVTVVDAGEPRFPSLTGMTVMTTVEPGEPPPMLIDVVA</sequence>
<evidence type="ECO:0000313" key="2">
    <source>
        <dbReference type="Proteomes" id="UP000019248"/>
    </source>
</evidence>
<dbReference type="Proteomes" id="UP000019248">
    <property type="component" value="Unassembled WGS sequence"/>
</dbReference>
<dbReference type="EMBL" id="AODL01000021">
    <property type="protein sequence ID" value="EUJ43644.1"/>
    <property type="molecule type" value="Genomic_DNA"/>
</dbReference>
<reference evidence="1 2" key="1">
    <citation type="journal article" date="2014" name="Int. J. Syst. Evol. Microbiol.">
        <title>Listeria floridensis sp. nov., Listeria aquatica sp. nov., Listeria cornellensis sp. nov., Listeria riparia sp. nov. and Listeria grandensis sp. nov., from agricultural and natural environments.</title>
        <authorList>
            <person name="den Bakker H.C."/>
            <person name="Warchocki S."/>
            <person name="Wright E.M."/>
            <person name="Allred A.F."/>
            <person name="Ahlstrom C."/>
            <person name="Manuel C.S."/>
            <person name="Stasiewicz M.J."/>
            <person name="Burrell A."/>
            <person name="Roof S."/>
            <person name="Strawn L."/>
            <person name="Fortes E.D."/>
            <person name="Nightingale K.K."/>
            <person name="Kephart D."/>
            <person name="Wiedmann M."/>
        </authorList>
    </citation>
    <scope>NUCLEOTIDE SEQUENCE [LARGE SCALE GENOMIC DNA]</scope>
    <source>
        <strain evidence="1 2">FSL S10-1204</strain>
    </source>
</reference>
<proteinExistence type="predicted"/>
<evidence type="ECO:0000313" key="1">
    <source>
        <dbReference type="EMBL" id="EUJ43644.1"/>
    </source>
</evidence>
<comment type="caution">
    <text evidence="1">The sequence shown here is derived from an EMBL/GenBank/DDBJ whole genome shotgun (WGS) entry which is preliminary data.</text>
</comment>
<protein>
    <submittedName>
        <fullName evidence="1">Uncharacterized protein</fullName>
    </submittedName>
</protein>
<dbReference type="AlphaFoldDB" id="W7CVF8"/>
<organism evidence="1 2">
    <name type="scientific">Listeria riparia FSL S10-1204</name>
    <dbReference type="NCBI Taxonomy" id="1265816"/>
    <lineage>
        <taxon>Bacteria</taxon>
        <taxon>Bacillati</taxon>
        <taxon>Bacillota</taxon>
        <taxon>Bacilli</taxon>
        <taxon>Bacillales</taxon>
        <taxon>Listeriaceae</taxon>
        <taxon>Listeria</taxon>
    </lineage>
</organism>
<accession>W7CVF8</accession>
<name>W7CVF8_9LIST</name>
<gene>
    <name evidence="1" type="ORF">PRIP_11764</name>
</gene>